<dbReference type="Pfam" id="PF17862">
    <property type="entry name" value="AAA_lid_3"/>
    <property type="match status" value="1"/>
</dbReference>
<feature type="region of interest" description="Disordered" evidence="6">
    <location>
        <begin position="1"/>
        <end position="20"/>
    </location>
</feature>
<dbReference type="Pfam" id="PF00004">
    <property type="entry name" value="AAA"/>
    <property type="match status" value="1"/>
</dbReference>
<name>A0A4Q1BM12_TREME</name>
<dbReference type="PANTHER" id="PTHR45644">
    <property type="entry name" value="AAA ATPASE, PUTATIVE (AFU_ORTHOLOGUE AFUA_2G12920)-RELATED-RELATED"/>
    <property type="match status" value="1"/>
</dbReference>
<evidence type="ECO:0000256" key="5">
    <source>
        <dbReference type="ARBA" id="ARBA00023128"/>
    </source>
</evidence>
<dbReference type="InterPro" id="IPR027417">
    <property type="entry name" value="P-loop_NTPase"/>
</dbReference>
<protein>
    <recommendedName>
        <fullName evidence="7">AAA+ ATPase domain-containing protein</fullName>
    </recommendedName>
</protein>
<accession>A0A4Q1BM12</accession>
<dbReference type="AlphaFoldDB" id="A0A4Q1BM12"/>
<evidence type="ECO:0000256" key="6">
    <source>
        <dbReference type="SAM" id="MobiDB-lite"/>
    </source>
</evidence>
<dbReference type="InterPro" id="IPR051701">
    <property type="entry name" value="Mito_OM_Translocase_MSP1"/>
</dbReference>
<reference evidence="8 9" key="1">
    <citation type="submission" date="2016-06" db="EMBL/GenBank/DDBJ databases">
        <title>Evolution of pathogenesis and genome organization in the Tremellales.</title>
        <authorList>
            <person name="Cuomo C."/>
            <person name="Litvintseva A."/>
            <person name="Heitman J."/>
            <person name="Chen Y."/>
            <person name="Sun S."/>
            <person name="Springer D."/>
            <person name="Dromer F."/>
            <person name="Young S."/>
            <person name="Zeng Q."/>
            <person name="Chapman S."/>
            <person name="Gujja S."/>
            <person name="Saif S."/>
            <person name="Birren B."/>
        </authorList>
    </citation>
    <scope>NUCLEOTIDE SEQUENCE [LARGE SCALE GENOMIC DNA]</scope>
    <source>
        <strain evidence="8 9">ATCC 28783</strain>
    </source>
</reference>
<dbReference type="PROSITE" id="PS00674">
    <property type="entry name" value="AAA"/>
    <property type="match status" value="1"/>
</dbReference>
<dbReference type="SUPFAM" id="SSF52540">
    <property type="entry name" value="P-loop containing nucleoside triphosphate hydrolases"/>
    <property type="match status" value="1"/>
</dbReference>
<dbReference type="PANTHER" id="PTHR45644:SF56">
    <property type="entry name" value="AAA ATPASE, PUTATIVE (AFU_ORTHOLOGUE AFUA_2G12920)-RELATED"/>
    <property type="match status" value="1"/>
</dbReference>
<keyword evidence="9" id="KW-1185">Reference proteome</keyword>
<evidence type="ECO:0000256" key="2">
    <source>
        <dbReference type="ARBA" id="ARBA00022741"/>
    </source>
</evidence>
<evidence type="ECO:0000256" key="3">
    <source>
        <dbReference type="ARBA" id="ARBA00022787"/>
    </source>
</evidence>
<evidence type="ECO:0000313" key="8">
    <source>
        <dbReference type="EMBL" id="RXK38855.1"/>
    </source>
</evidence>
<proteinExistence type="predicted"/>
<dbReference type="GO" id="GO:0005741">
    <property type="term" value="C:mitochondrial outer membrane"/>
    <property type="evidence" value="ECO:0007669"/>
    <property type="project" value="UniProtKB-SubCell"/>
</dbReference>
<feature type="region of interest" description="Disordered" evidence="6">
    <location>
        <begin position="656"/>
        <end position="692"/>
    </location>
</feature>
<evidence type="ECO:0000256" key="4">
    <source>
        <dbReference type="ARBA" id="ARBA00022840"/>
    </source>
</evidence>
<dbReference type="Proteomes" id="UP000289152">
    <property type="component" value="Unassembled WGS sequence"/>
</dbReference>
<feature type="compositionally biased region" description="Pro residues" evidence="6">
    <location>
        <begin position="66"/>
        <end position="85"/>
    </location>
</feature>
<feature type="region of interest" description="Disordered" evidence="6">
    <location>
        <begin position="30"/>
        <end position="90"/>
    </location>
</feature>
<dbReference type="STRING" id="5217.A0A4Q1BM12"/>
<feature type="domain" description="AAA+ ATPase" evidence="7">
    <location>
        <begin position="757"/>
        <end position="900"/>
    </location>
</feature>
<dbReference type="InterPro" id="IPR003593">
    <property type="entry name" value="AAA+_ATPase"/>
</dbReference>
<dbReference type="GO" id="GO:0005524">
    <property type="term" value="F:ATP binding"/>
    <property type="evidence" value="ECO:0007669"/>
    <property type="project" value="UniProtKB-KW"/>
</dbReference>
<feature type="region of interest" description="Disordered" evidence="6">
    <location>
        <begin position="352"/>
        <end position="372"/>
    </location>
</feature>
<dbReference type="InParanoid" id="A0A4Q1BM12"/>
<dbReference type="SMART" id="SM00382">
    <property type="entry name" value="AAA"/>
    <property type="match status" value="1"/>
</dbReference>
<keyword evidence="3" id="KW-1000">Mitochondrion outer membrane</keyword>
<evidence type="ECO:0000256" key="1">
    <source>
        <dbReference type="ARBA" id="ARBA00004572"/>
    </source>
</evidence>
<feature type="region of interest" description="Disordered" evidence="6">
    <location>
        <begin position="1076"/>
        <end position="1116"/>
    </location>
</feature>
<dbReference type="InterPro" id="IPR003959">
    <property type="entry name" value="ATPase_AAA_core"/>
</dbReference>
<organism evidence="8 9">
    <name type="scientific">Tremella mesenterica</name>
    <name type="common">Jelly fungus</name>
    <dbReference type="NCBI Taxonomy" id="5217"/>
    <lineage>
        <taxon>Eukaryota</taxon>
        <taxon>Fungi</taxon>
        <taxon>Dikarya</taxon>
        <taxon>Basidiomycota</taxon>
        <taxon>Agaricomycotina</taxon>
        <taxon>Tremellomycetes</taxon>
        <taxon>Tremellales</taxon>
        <taxon>Tremellaceae</taxon>
        <taxon>Tremella</taxon>
    </lineage>
</organism>
<keyword evidence="3" id="KW-0472">Membrane</keyword>
<keyword evidence="4" id="KW-0067">ATP-binding</keyword>
<evidence type="ECO:0000313" key="9">
    <source>
        <dbReference type="Proteomes" id="UP000289152"/>
    </source>
</evidence>
<dbReference type="Gene3D" id="1.10.8.60">
    <property type="match status" value="1"/>
</dbReference>
<dbReference type="GO" id="GO:0016887">
    <property type="term" value="F:ATP hydrolysis activity"/>
    <property type="evidence" value="ECO:0007669"/>
    <property type="project" value="InterPro"/>
</dbReference>
<comment type="subcellular location">
    <subcellularLocation>
        <location evidence="1">Mitochondrion outer membrane</location>
        <topology evidence="1">Single-pass membrane protein</topology>
    </subcellularLocation>
</comment>
<feature type="compositionally biased region" description="Acidic residues" evidence="6">
    <location>
        <begin position="1094"/>
        <end position="1109"/>
    </location>
</feature>
<dbReference type="InterPro" id="IPR003960">
    <property type="entry name" value="ATPase_AAA_CS"/>
</dbReference>
<feature type="compositionally biased region" description="Low complexity" evidence="6">
    <location>
        <begin position="34"/>
        <end position="45"/>
    </location>
</feature>
<dbReference type="OrthoDB" id="39734at2759"/>
<dbReference type="VEuPathDB" id="FungiDB:TREMEDRAFT_71806"/>
<dbReference type="InterPro" id="IPR041569">
    <property type="entry name" value="AAA_lid_3"/>
</dbReference>
<feature type="compositionally biased region" description="Polar residues" evidence="6">
    <location>
        <begin position="355"/>
        <end position="372"/>
    </location>
</feature>
<comment type="caution">
    <text evidence="8">The sequence shown here is derived from an EMBL/GenBank/DDBJ whole genome shotgun (WGS) entry which is preliminary data.</text>
</comment>
<sequence length="1188" mass="127582">MLVSIRASGSGPARRSASYRPLVSLHSSARVFLPRSGPPKSSGPSNTVDRKSPLTLAPDTLAAHRPYPPLPKPGGSPGPGPPPLPSSYEAFAFNLTSPTPSDRPLDDYLRPLQAHLLTSFLPASQPFTAITNWPEQSTTSRRLSALSEDSSIVIRSLNSPSSPERHSGDQALALLCPFEGGEDYVMESLQQVADHIGADCLRLDLALAIGLDGPSAPLHSMGHTAPSLPQKSNPLLQERAVGLVAEDDPGEEVTFEDDDTEGFTGSGGVLRVPLMIAGPSMPSFGPASSSPAAGPNEEWIAFFDKIINQTANETASPSQPRPRIIVLESTAAMASTFDVWWPSLLEAVRKRRKGTVTTPSGRQGRQTSKQSSKLVAPTSIVLSCTPSLLASHIGDLVGDGALADEAPTAGRSELVQAALEAAAERFGVGVTIQSSRNLHDTSTEGMWHGSLEKDVVGRNDRNRRRLTAIMNDGDIRECLPPLGIRPSGSTSPSSMNHPLLGALLPHLAQGRQGTDTNPASSSIVSRALPLVPPKRSLSREYLRRQLNRRCVSLAILCRAVHQAGGKLVDPLTGLADGLAARLRLSSSNTWWGNAALPYSTAQRLASSAIGRALSVVPDLARAGSTVVELRWQDIREAWQSDEQDGDRTARLLQEHLASHKSQPSADQKAKLSASDSNAGAQRDRPSDSIVDSVKRNKNLSSYERRLVSCIVDTQKLSSTSFDDVHLPDKTIDAIRTVVSLPLLFPEAFRTGLLRQHSTGGALLFGPPGTGKTLLARAVASESGAQMLAVQPSDVNNMYVGESEKLVKAVFSLARRLSPCVIFLDEVDALFGARASKDASGGAKAHNQVLTEFMQEMDGLSSAIANTEHRIIVIGATNRPFDLDDAILRRLPRRLLVDLPGRADRRAILDILLREETLDSSVDLDALAADTEGYSGSDLKYLCVSAALAAVKDSVRVPWLHKPTKPALDESSDVSSSFDLAAGLNDDLLIDEVLPVAPLALTPDLPKSLDPYLEHALPDDTDIIAERDRDDSIAACGEVPPVPIPLPQWDFYQSLHPHRPHMMVPVMPAVAVTEEMESQIPSPTDEMIDRGRPEDELEQSQEQVPLEDDQPANLPSGRVLTGSHFSVAMKEIRPSSTEEGTLPELRKWAEQFGEGGTRKGRKSGYGTGFGFGGDRRFAESGYGKVAQEE</sequence>
<dbReference type="EMBL" id="SDIL01000041">
    <property type="protein sequence ID" value="RXK38855.1"/>
    <property type="molecule type" value="Genomic_DNA"/>
</dbReference>
<keyword evidence="5" id="KW-0496">Mitochondrion</keyword>
<evidence type="ECO:0000259" key="7">
    <source>
        <dbReference type="SMART" id="SM00382"/>
    </source>
</evidence>
<keyword evidence="2" id="KW-0547">Nucleotide-binding</keyword>
<gene>
    <name evidence="8" type="ORF">M231_03911</name>
</gene>
<dbReference type="Gene3D" id="3.40.50.300">
    <property type="entry name" value="P-loop containing nucleotide triphosphate hydrolases"/>
    <property type="match status" value="1"/>
</dbReference>